<dbReference type="InterPro" id="IPR036291">
    <property type="entry name" value="NAD(P)-bd_dom_sf"/>
</dbReference>
<dbReference type="EMBL" id="BAABRP010000005">
    <property type="protein sequence ID" value="GAA5513012.1"/>
    <property type="molecule type" value="Genomic_DNA"/>
</dbReference>
<dbReference type="NCBIfam" id="NF005559">
    <property type="entry name" value="PRK07231.1"/>
    <property type="match status" value="1"/>
</dbReference>
<feature type="domain" description="Ketoreductase" evidence="2">
    <location>
        <begin position="21"/>
        <end position="199"/>
    </location>
</feature>
<dbReference type="Gene3D" id="3.40.50.720">
    <property type="entry name" value="NAD(P)-binding Rossmann-like Domain"/>
    <property type="match status" value="1"/>
</dbReference>
<evidence type="ECO:0000313" key="4">
    <source>
        <dbReference type="Proteomes" id="UP001401887"/>
    </source>
</evidence>
<evidence type="ECO:0000259" key="2">
    <source>
        <dbReference type="SMART" id="SM00822"/>
    </source>
</evidence>
<dbReference type="SUPFAM" id="SSF51735">
    <property type="entry name" value="NAD(P)-binding Rossmann-fold domains"/>
    <property type="match status" value="1"/>
</dbReference>
<protein>
    <submittedName>
        <fullName evidence="3">Glucose 1-dehydrogenase</fullName>
    </submittedName>
</protein>
<reference evidence="3 4" key="1">
    <citation type="submission" date="2024-02" db="EMBL/GenBank/DDBJ databases">
        <title>Deinococcus carri NBRC 110142.</title>
        <authorList>
            <person name="Ichikawa N."/>
            <person name="Katano-Makiyama Y."/>
            <person name="Hidaka K."/>
        </authorList>
    </citation>
    <scope>NUCLEOTIDE SEQUENCE [LARGE SCALE GENOMIC DNA]</scope>
    <source>
        <strain evidence="3 4">NBRC 110142</strain>
    </source>
</reference>
<comment type="caution">
    <text evidence="3">The sequence shown here is derived from an EMBL/GenBank/DDBJ whole genome shotgun (WGS) entry which is preliminary data.</text>
</comment>
<dbReference type="InterPro" id="IPR020904">
    <property type="entry name" value="Sc_DH/Rdtase_CS"/>
</dbReference>
<dbReference type="Pfam" id="PF13561">
    <property type="entry name" value="adh_short_C2"/>
    <property type="match status" value="1"/>
</dbReference>
<name>A0ABP9W6L8_9DEIO</name>
<keyword evidence="1" id="KW-0560">Oxidoreductase</keyword>
<organism evidence="3 4">
    <name type="scientific">Deinococcus carri</name>
    <dbReference type="NCBI Taxonomy" id="1211323"/>
    <lineage>
        <taxon>Bacteria</taxon>
        <taxon>Thermotogati</taxon>
        <taxon>Deinococcota</taxon>
        <taxon>Deinococci</taxon>
        <taxon>Deinococcales</taxon>
        <taxon>Deinococcaceae</taxon>
        <taxon>Deinococcus</taxon>
    </lineage>
</organism>
<evidence type="ECO:0000256" key="1">
    <source>
        <dbReference type="ARBA" id="ARBA00023002"/>
    </source>
</evidence>
<dbReference type="PRINTS" id="PR00080">
    <property type="entry name" value="SDRFAMILY"/>
</dbReference>
<dbReference type="PRINTS" id="PR00081">
    <property type="entry name" value="GDHRDH"/>
</dbReference>
<dbReference type="Proteomes" id="UP001401887">
    <property type="component" value="Unassembled WGS sequence"/>
</dbReference>
<dbReference type="InterPro" id="IPR057326">
    <property type="entry name" value="KR_dom"/>
</dbReference>
<dbReference type="CDD" id="cd05233">
    <property type="entry name" value="SDR_c"/>
    <property type="match status" value="1"/>
</dbReference>
<dbReference type="PANTHER" id="PTHR43639:SF9">
    <property type="entry name" value="BLL5898 PROTEIN"/>
    <property type="match status" value="1"/>
</dbReference>
<gene>
    <name evidence="3" type="primary">gdh</name>
    <name evidence="3" type="ORF">Dcar01_01737</name>
</gene>
<dbReference type="PANTHER" id="PTHR43639">
    <property type="entry name" value="OXIDOREDUCTASE, SHORT-CHAIN DEHYDROGENASE/REDUCTASE FAMILY (AFU_ORTHOLOGUE AFUA_5G02870)"/>
    <property type="match status" value="1"/>
</dbReference>
<accession>A0ABP9W6L8</accession>
<dbReference type="InterPro" id="IPR002347">
    <property type="entry name" value="SDR_fam"/>
</dbReference>
<dbReference type="RefSeq" id="WP_345463927.1">
    <property type="nucleotide sequence ID" value="NZ_BAABRP010000005.1"/>
</dbReference>
<evidence type="ECO:0000313" key="3">
    <source>
        <dbReference type="EMBL" id="GAA5513012.1"/>
    </source>
</evidence>
<sequence length="260" mass="26899">MTQPQTTPTEPSVTCRRFENAVVIVTGAASGIGLAAARRFAQEGGRLVIADLNGEQATQAAAEVRAAGAPDALGVACDVSDPAQVEACVQQTVTHFGQLDVIVNNAGLMTFKPLTELNVQDWQRVLAVDLLGAFSFIRQAFEVMKPGGAVVNVSSIHARETEALVAPYAAAKAALLSLTRSAAIEGGPRGIRVNAVLPGAVDTPMLWNNPNVKSGVEKINPADVGQPADLAAAIAFLASRDAAFVQGTGLVVDGGRLDHL</sequence>
<dbReference type="SMART" id="SM00822">
    <property type="entry name" value="PKS_KR"/>
    <property type="match status" value="1"/>
</dbReference>
<keyword evidence="4" id="KW-1185">Reference proteome</keyword>
<proteinExistence type="predicted"/>
<dbReference type="PROSITE" id="PS00061">
    <property type="entry name" value="ADH_SHORT"/>
    <property type="match status" value="1"/>
</dbReference>